<dbReference type="GO" id="GO:0005634">
    <property type="term" value="C:nucleus"/>
    <property type="evidence" value="ECO:0007669"/>
    <property type="project" value="UniProtKB-UniRule"/>
</dbReference>
<feature type="compositionally biased region" description="Low complexity" evidence="4">
    <location>
        <begin position="273"/>
        <end position="283"/>
    </location>
</feature>
<feature type="compositionally biased region" description="Acidic residues" evidence="4">
    <location>
        <begin position="295"/>
        <end position="306"/>
    </location>
</feature>
<feature type="domain" description="HMG box" evidence="6">
    <location>
        <begin position="195"/>
        <end position="264"/>
    </location>
</feature>
<dbReference type="InterPro" id="IPR009071">
    <property type="entry name" value="HMG_box_dom"/>
</dbReference>
<evidence type="ECO:0000313" key="7">
    <source>
        <dbReference type="EMBL" id="RPB14188.1"/>
    </source>
</evidence>
<keyword evidence="2 3" id="KW-0539">Nucleus</keyword>
<evidence type="ECO:0000256" key="3">
    <source>
        <dbReference type="PROSITE-ProRule" id="PRU00267"/>
    </source>
</evidence>
<dbReference type="Gene3D" id="1.10.30.10">
    <property type="entry name" value="High mobility group box domain"/>
    <property type="match status" value="1"/>
</dbReference>
<dbReference type="PROSITE" id="PS50118">
    <property type="entry name" value="HMG_BOX_2"/>
    <property type="match status" value="1"/>
</dbReference>
<dbReference type="SUPFAM" id="SSF47095">
    <property type="entry name" value="HMG-box"/>
    <property type="match status" value="1"/>
</dbReference>
<dbReference type="InParanoid" id="A0A3N4KXH6"/>
<evidence type="ECO:0000256" key="2">
    <source>
        <dbReference type="ARBA" id="ARBA00023242"/>
    </source>
</evidence>
<dbReference type="PANTHER" id="PTHR46040">
    <property type="entry name" value="HIGH MOBILITY GROUP PROTEIN 2"/>
    <property type="match status" value="1"/>
</dbReference>
<feature type="transmembrane region" description="Helical" evidence="5">
    <location>
        <begin position="69"/>
        <end position="90"/>
    </location>
</feature>
<evidence type="ECO:0000313" key="8">
    <source>
        <dbReference type="Proteomes" id="UP000277580"/>
    </source>
</evidence>
<dbReference type="Pfam" id="PF00505">
    <property type="entry name" value="HMG_box"/>
    <property type="match status" value="1"/>
</dbReference>
<keyword evidence="5" id="KW-0812">Transmembrane</keyword>
<feature type="compositionally biased region" description="Acidic residues" evidence="4">
    <location>
        <begin position="314"/>
        <end position="332"/>
    </location>
</feature>
<name>A0A3N4KXH6_9PEZI</name>
<gene>
    <name evidence="7" type="ORF">P167DRAFT_78923</name>
</gene>
<dbReference type="STRING" id="1392247.A0A3N4KXH6"/>
<dbReference type="Proteomes" id="UP000277580">
    <property type="component" value="Unassembled WGS sequence"/>
</dbReference>
<keyword evidence="1 3" id="KW-0238">DNA-binding</keyword>
<accession>A0A3N4KXH6</accession>
<reference evidence="7 8" key="1">
    <citation type="journal article" date="2018" name="Nat. Ecol. Evol.">
        <title>Pezizomycetes genomes reveal the molecular basis of ectomycorrhizal truffle lifestyle.</title>
        <authorList>
            <person name="Murat C."/>
            <person name="Payen T."/>
            <person name="Noel B."/>
            <person name="Kuo A."/>
            <person name="Morin E."/>
            <person name="Chen J."/>
            <person name="Kohler A."/>
            <person name="Krizsan K."/>
            <person name="Balestrini R."/>
            <person name="Da Silva C."/>
            <person name="Montanini B."/>
            <person name="Hainaut M."/>
            <person name="Levati E."/>
            <person name="Barry K.W."/>
            <person name="Belfiori B."/>
            <person name="Cichocki N."/>
            <person name="Clum A."/>
            <person name="Dockter R.B."/>
            <person name="Fauchery L."/>
            <person name="Guy J."/>
            <person name="Iotti M."/>
            <person name="Le Tacon F."/>
            <person name="Lindquist E.A."/>
            <person name="Lipzen A."/>
            <person name="Malagnac F."/>
            <person name="Mello A."/>
            <person name="Molinier V."/>
            <person name="Miyauchi S."/>
            <person name="Poulain J."/>
            <person name="Riccioni C."/>
            <person name="Rubini A."/>
            <person name="Sitrit Y."/>
            <person name="Splivallo R."/>
            <person name="Traeger S."/>
            <person name="Wang M."/>
            <person name="Zifcakova L."/>
            <person name="Wipf D."/>
            <person name="Zambonelli A."/>
            <person name="Paolocci F."/>
            <person name="Nowrousian M."/>
            <person name="Ottonello S."/>
            <person name="Baldrian P."/>
            <person name="Spatafora J.W."/>
            <person name="Henrissat B."/>
            <person name="Nagy L.G."/>
            <person name="Aury J.M."/>
            <person name="Wincker P."/>
            <person name="Grigoriev I.V."/>
            <person name="Bonfante P."/>
            <person name="Martin F.M."/>
        </authorList>
    </citation>
    <scope>NUCLEOTIDE SEQUENCE [LARGE SCALE GENOMIC DNA]</scope>
    <source>
        <strain evidence="7 8">CCBAS932</strain>
    </source>
</reference>
<keyword evidence="8" id="KW-1185">Reference proteome</keyword>
<keyword evidence="5" id="KW-0472">Membrane</keyword>
<dbReference type="GO" id="GO:0003677">
    <property type="term" value="F:DNA binding"/>
    <property type="evidence" value="ECO:0007669"/>
    <property type="project" value="UniProtKB-UniRule"/>
</dbReference>
<feature type="compositionally biased region" description="Basic residues" evidence="4">
    <location>
        <begin position="406"/>
        <end position="417"/>
    </location>
</feature>
<feature type="transmembrane region" description="Helical" evidence="5">
    <location>
        <begin position="102"/>
        <end position="120"/>
    </location>
</feature>
<dbReference type="EMBL" id="ML119119">
    <property type="protein sequence ID" value="RPB14188.1"/>
    <property type="molecule type" value="Genomic_DNA"/>
</dbReference>
<evidence type="ECO:0000259" key="6">
    <source>
        <dbReference type="PROSITE" id="PS50118"/>
    </source>
</evidence>
<protein>
    <recommendedName>
        <fullName evidence="6">HMG box domain-containing protein</fullName>
    </recommendedName>
</protein>
<evidence type="ECO:0000256" key="4">
    <source>
        <dbReference type="SAM" id="MobiDB-lite"/>
    </source>
</evidence>
<feature type="DNA-binding region" description="HMG box" evidence="3">
    <location>
        <begin position="195"/>
        <end position="264"/>
    </location>
</feature>
<dbReference type="OrthoDB" id="5550281at2759"/>
<evidence type="ECO:0000256" key="5">
    <source>
        <dbReference type="SAM" id="Phobius"/>
    </source>
</evidence>
<feature type="compositionally biased region" description="Basic residues" evidence="4">
    <location>
        <begin position="382"/>
        <end position="391"/>
    </location>
</feature>
<dbReference type="SMART" id="SM00398">
    <property type="entry name" value="HMG"/>
    <property type="match status" value="1"/>
</dbReference>
<organism evidence="7 8">
    <name type="scientific">Morchella conica CCBAS932</name>
    <dbReference type="NCBI Taxonomy" id="1392247"/>
    <lineage>
        <taxon>Eukaryota</taxon>
        <taxon>Fungi</taxon>
        <taxon>Dikarya</taxon>
        <taxon>Ascomycota</taxon>
        <taxon>Pezizomycotina</taxon>
        <taxon>Pezizomycetes</taxon>
        <taxon>Pezizales</taxon>
        <taxon>Morchellaceae</taxon>
        <taxon>Morchella</taxon>
    </lineage>
</organism>
<dbReference type="AlphaFoldDB" id="A0A3N4KXH6"/>
<feature type="region of interest" description="Disordered" evidence="4">
    <location>
        <begin position="166"/>
        <end position="196"/>
    </location>
</feature>
<dbReference type="InterPro" id="IPR051965">
    <property type="entry name" value="ChromReg_NeuronalGeneExpr"/>
</dbReference>
<proteinExistence type="predicted"/>
<feature type="region of interest" description="Disordered" evidence="4">
    <location>
        <begin position="266"/>
        <end position="417"/>
    </location>
</feature>
<evidence type="ECO:0000256" key="1">
    <source>
        <dbReference type="ARBA" id="ARBA00023125"/>
    </source>
</evidence>
<dbReference type="GO" id="GO:0010468">
    <property type="term" value="P:regulation of gene expression"/>
    <property type="evidence" value="ECO:0007669"/>
    <property type="project" value="TreeGrafter"/>
</dbReference>
<dbReference type="PANTHER" id="PTHR46040:SF3">
    <property type="entry name" value="HIGH MOBILITY GROUP PROTEIN 2"/>
    <property type="match status" value="1"/>
</dbReference>
<keyword evidence="5" id="KW-1133">Transmembrane helix</keyword>
<sequence>MARGPAKDKVAVIAPAVAVNSEHDDLVRKRDAVSIHPSHHPRSSPHPPKCARGPLQRVHPIVDTSFFCLSYFIIHRAFPFISPLLFFVIYQKYKKKGRKRKILSGSITLTMDLSIHLQFVTSMTMLRNAAEEASRAGLAYFDHIIGGAPNGEHQFTTTYSRALSVAPPVRATTEEPEGPLKRPRRKREKRDPDLPKRPMTAYLLFCNQGRETVKKDLGDGASHKDVIAELTRRWAEVPEDEKKAWQDLYQKNRVVYDKELAEYKASKEPHPEAVAPAAAATAASGFTAVNHTEPAEESDAESEAEPEATKAAEPEESELSEAEPEEEEEEEEAKSPTPPPPPPSRTKATPRGKKAVNGASSVKKTPIPAPVAASPPATKEKEKRKRTSSRKKAAEEEAVVEETPKKKTKRRRKSTAE</sequence>
<dbReference type="InterPro" id="IPR036910">
    <property type="entry name" value="HMG_box_dom_sf"/>
</dbReference>